<comment type="caution">
    <text evidence="2">The sequence shown here is derived from an EMBL/GenBank/DDBJ whole genome shotgun (WGS) entry which is preliminary data.</text>
</comment>
<accession>A0AA38Q3Y7</accession>
<organism evidence="2 3">
    <name type="scientific">Lentinula detonsa</name>
    <dbReference type="NCBI Taxonomy" id="2804962"/>
    <lineage>
        <taxon>Eukaryota</taxon>
        <taxon>Fungi</taxon>
        <taxon>Dikarya</taxon>
        <taxon>Basidiomycota</taxon>
        <taxon>Agaricomycotina</taxon>
        <taxon>Agaricomycetes</taxon>
        <taxon>Agaricomycetidae</taxon>
        <taxon>Agaricales</taxon>
        <taxon>Marasmiineae</taxon>
        <taxon>Omphalotaceae</taxon>
        <taxon>Lentinula</taxon>
    </lineage>
</organism>
<protein>
    <submittedName>
        <fullName evidence="2">Uncharacterized protein</fullName>
    </submittedName>
</protein>
<dbReference type="AlphaFoldDB" id="A0AA38Q3Y7"/>
<proteinExistence type="predicted"/>
<feature type="transmembrane region" description="Helical" evidence="1">
    <location>
        <begin position="142"/>
        <end position="162"/>
    </location>
</feature>
<gene>
    <name evidence="2" type="ORF">F5890DRAFT_907151</name>
</gene>
<dbReference type="Proteomes" id="UP001163850">
    <property type="component" value="Unassembled WGS sequence"/>
</dbReference>
<keyword evidence="1" id="KW-0472">Membrane</keyword>
<evidence type="ECO:0000313" key="3">
    <source>
        <dbReference type="Proteomes" id="UP001163850"/>
    </source>
</evidence>
<dbReference type="EMBL" id="MU801931">
    <property type="protein sequence ID" value="KAJ3986961.1"/>
    <property type="molecule type" value="Genomic_DNA"/>
</dbReference>
<reference evidence="2" key="1">
    <citation type="submission" date="2022-08" db="EMBL/GenBank/DDBJ databases">
        <authorList>
            <consortium name="DOE Joint Genome Institute"/>
            <person name="Min B."/>
            <person name="Riley R."/>
            <person name="Sierra-Patev S."/>
            <person name="Naranjo-Ortiz M."/>
            <person name="Looney B."/>
            <person name="Konkel Z."/>
            <person name="Slot J.C."/>
            <person name="Sakamoto Y."/>
            <person name="Steenwyk J.L."/>
            <person name="Rokas A."/>
            <person name="Carro J."/>
            <person name="Camarero S."/>
            <person name="Ferreira P."/>
            <person name="Molpeceres G."/>
            <person name="Ruiz-Duenas F.J."/>
            <person name="Serrano A."/>
            <person name="Henrissat B."/>
            <person name="Drula E."/>
            <person name="Hughes K.W."/>
            <person name="Mata J.L."/>
            <person name="Ishikawa N.K."/>
            <person name="Vargas-Isla R."/>
            <person name="Ushijima S."/>
            <person name="Smith C.A."/>
            <person name="Ahrendt S."/>
            <person name="Andreopoulos W."/>
            <person name="He G."/>
            <person name="Labutti K."/>
            <person name="Lipzen A."/>
            <person name="Ng V."/>
            <person name="Sandor L."/>
            <person name="Barry K."/>
            <person name="Martinez A.T."/>
            <person name="Xiao Y."/>
            <person name="Gibbons J.G."/>
            <person name="Terashima K."/>
            <person name="Hibbett D.S."/>
            <person name="Grigoriev I.V."/>
        </authorList>
    </citation>
    <scope>NUCLEOTIDE SEQUENCE</scope>
    <source>
        <strain evidence="2">TFB7829</strain>
    </source>
</reference>
<sequence length="169" mass="19476">MLLGQLYDLHLLVRALLLQRVHLSPQSVHLDLQIIDLILVHTKFGVLLALALQQIFHLFRSFTITFSSCLKCPLLFTYHSSVLPIDVAQAFTEAFNFLFQVCDPSRVFPDIAIALFNVRLEARNFVERVLAFHFEFGDASLVFLHGLSYSFSMFVFVANLVFRLQREKK</sequence>
<keyword evidence="1" id="KW-0812">Transmembrane</keyword>
<evidence type="ECO:0000256" key="1">
    <source>
        <dbReference type="SAM" id="Phobius"/>
    </source>
</evidence>
<evidence type="ECO:0000313" key="2">
    <source>
        <dbReference type="EMBL" id="KAJ3986961.1"/>
    </source>
</evidence>
<name>A0AA38Q3Y7_9AGAR</name>
<keyword evidence="1" id="KW-1133">Transmembrane helix</keyword>